<evidence type="ECO:0000256" key="3">
    <source>
        <dbReference type="ARBA" id="ARBA00022630"/>
    </source>
</evidence>
<comment type="catalytic activity">
    <reaction evidence="12">
        <text>FMN + ATP + H(+) = FAD + diphosphate</text>
        <dbReference type="Rhea" id="RHEA:17237"/>
        <dbReference type="ChEBI" id="CHEBI:15378"/>
        <dbReference type="ChEBI" id="CHEBI:30616"/>
        <dbReference type="ChEBI" id="CHEBI:33019"/>
        <dbReference type="ChEBI" id="CHEBI:57692"/>
        <dbReference type="ChEBI" id="CHEBI:58210"/>
        <dbReference type="EC" id="2.7.7.2"/>
    </reaction>
</comment>
<keyword evidence="6" id="KW-0548">Nucleotidyltransferase</keyword>
<proteinExistence type="predicted"/>
<name>A0A232LWW3_9EURO</name>
<dbReference type="Pfam" id="PF01507">
    <property type="entry name" value="PAPS_reduct"/>
    <property type="match status" value="1"/>
</dbReference>
<dbReference type="AlphaFoldDB" id="A0A232LWW3"/>
<keyword evidence="3" id="KW-0285">Flavoprotein</keyword>
<evidence type="ECO:0000256" key="11">
    <source>
        <dbReference type="ARBA" id="ARBA00031871"/>
    </source>
</evidence>
<organism evidence="15 16">
    <name type="scientific">Elaphomyces granulatus</name>
    <dbReference type="NCBI Taxonomy" id="519963"/>
    <lineage>
        <taxon>Eukaryota</taxon>
        <taxon>Fungi</taxon>
        <taxon>Dikarya</taxon>
        <taxon>Ascomycota</taxon>
        <taxon>Pezizomycotina</taxon>
        <taxon>Eurotiomycetes</taxon>
        <taxon>Eurotiomycetidae</taxon>
        <taxon>Eurotiales</taxon>
        <taxon>Elaphomycetaceae</taxon>
        <taxon>Elaphomyces</taxon>
    </lineage>
</organism>
<keyword evidence="9" id="KW-0067">ATP-binding</keyword>
<dbReference type="PANTHER" id="PTHR23293:SF9">
    <property type="entry name" value="FAD SYNTHASE"/>
    <property type="match status" value="1"/>
</dbReference>
<keyword evidence="7" id="KW-0547">Nucleotide-binding</keyword>
<dbReference type="InterPro" id="IPR002500">
    <property type="entry name" value="PAPS_reduct_dom"/>
</dbReference>
<dbReference type="OrthoDB" id="270728at2759"/>
<feature type="region of interest" description="Disordered" evidence="13">
    <location>
        <begin position="100"/>
        <end position="134"/>
    </location>
</feature>
<comment type="caution">
    <text evidence="15">The sequence shown here is derived from an EMBL/GenBank/DDBJ whole genome shotgun (WGS) entry which is preliminary data.</text>
</comment>
<dbReference type="Proteomes" id="UP000243515">
    <property type="component" value="Unassembled WGS sequence"/>
</dbReference>
<protein>
    <recommendedName>
        <fullName evidence="2">FAD synthase</fullName>
        <ecNumber evidence="2">2.7.7.2</ecNumber>
    </recommendedName>
    <alternativeName>
        <fullName evidence="10">FAD pyrophosphorylase</fullName>
    </alternativeName>
    <alternativeName>
        <fullName evidence="11">FMN adenylyltransferase</fullName>
    </alternativeName>
</protein>
<evidence type="ECO:0000256" key="12">
    <source>
        <dbReference type="ARBA" id="ARBA00049494"/>
    </source>
</evidence>
<keyword evidence="8" id="KW-0274">FAD</keyword>
<dbReference type="EC" id="2.7.7.2" evidence="2"/>
<keyword evidence="5" id="KW-0808">Transferase</keyword>
<evidence type="ECO:0000256" key="13">
    <source>
        <dbReference type="SAM" id="MobiDB-lite"/>
    </source>
</evidence>
<accession>A0A232LWW3</accession>
<evidence type="ECO:0000256" key="6">
    <source>
        <dbReference type="ARBA" id="ARBA00022695"/>
    </source>
</evidence>
<dbReference type="SUPFAM" id="SSF52402">
    <property type="entry name" value="Adenine nucleotide alpha hydrolases-like"/>
    <property type="match status" value="1"/>
</dbReference>
<dbReference type="GO" id="GO:0006747">
    <property type="term" value="P:FAD biosynthetic process"/>
    <property type="evidence" value="ECO:0007669"/>
    <property type="project" value="TreeGrafter"/>
</dbReference>
<evidence type="ECO:0000313" key="16">
    <source>
        <dbReference type="Proteomes" id="UP000243515"/>
    </source>
</evidence>
<evidence type="ECO:0000256" key="10">
    <source>
        <dbReference type="ARBA" id="ARBA00031145"/>
    </source>
</evidence>
<evidence type="ECO:0000256" key="8">
    <source>
        <dbReference type="ARBA" id="ARBA00022827"/>
    </source>
</evidence>
<comment type="pathway">
    <text evidence="1">Cofactor biosynthesis; FAD biosynthesis; FAD from FMN: step 1/1.</text>
</comment>
<evidence type="ECO:0000313" key="15">
    <source>
        <dbReference type="EMBL" id="OXV08633.1"/>
    </source>
</evidence>
<evidence type="ECO:0000259" key="14">
    <source>
        <dbReference type="Pfam" id="PF01507"/>
    </source>
</evidence>
<dbReference type="PANTHER" id="PTHR23293">
    <property type="entry name" value="FAD SYNTHETASE-RELATED FMN ADENYLYLTRANSFERASE"/>
    <property type="match status" value="1"/>
</dbReference>
<keyword evidence="4" id="KW-0288">FMN</keyword>
<evidence type="ECO:0000256" key="7">
    <source>
        <dbReference type="ARBA" id="ARBA00022741"/>
    </source>
</evidence>
<sequence>MTRESTLSRSQPRHLPHSRTFPEVCDDLRRKVVTFLEEQTDDELLQNVQNRIRVSMGVIEEALKRYGPEQLSLSYNGGKDCLVLLVLILACLPAWASSSTCSDSNAVVSSSNSTSNSKITNVTRPSISSSKPPSSVFRPFPQSFQAVYVVSTRPFPEVETFVAASATHYHLDLARYALPMRLALEAYLGEKTAVKAIFVGTRRTDPHGKFLTHFDPTDNDWPRLMRVHPVIEWHYVEIWAFIRHLGIPFCSLYNQGFTSLGGMTDTHPNPALALDIKAMKFRPAYELVDDNEERLGRYR</sequence>
<feature type="domain" description="Phosphoadenosine phosphosulphate reductase" evidence="14">
    <location>
        <begin position="191"/>
        <end position="268"/>
    </location>
</feature>
<dbReference type="GO" id="GO:0005524">
    <property type="term" value="F:ATP binding"/>
    <property type="evidence" value="ECO:0007669"/>
    <property type="project" value="UniProtKB-KW"/>
</dbReference>
<evidence type="ECO:0000256" key="5">
    <source>
        <dbReference type="ARBA" id="ARBA00022679"/>
    </source>
</evidence>
<reference evidence="15 16" key="1">
    <citation type="journal article" date="2015" name="Environ. Microbiol.">
        <title>Metagenome sequence of Elaphomyces granulatus from sporocarp tissue reveals Ascomycota ectomycorrhizal fingerprints of genome expansion and a Proteobacteria-rich microbiome.</title>
        <authorList>
            <person name="Quandt C.A."/>
            <person name="Kohler A."/>
            <person name="Hesse C.N."/>
            <person name="Sharpton T.J."/>
            <person name="Martin F."/>
            <person name="Spatafora J.W."/>
        </authorList>
    </citation>
    <scope>NUCLEOTIDE SEQUENCE [LARGE SCALE GENOMIC DNA]</scope>
    <source>
        <strain evidence="15 16">OSC145934</strain>
    </source>
</reference>
<evidence type="ECO:0000256" key="4">
    <source>
        <dbReference type="ARBA" id="ARBA00022643"/>
    </source>
</evidence>
<dbReference type="InterPro" id="IPR014729">
    <property type="entry name" value="Rossmann-like_a/b/a_fold"/>
</dbReference>
<evidence type="ECO:0000256" key="9">
    <source>
        <dbReference type="ARBA" id="ARBA00022840"/>
    </source>
</evidence>
<keyword evidence="16" id="KW-1185">Reference proteome</keyword>
<evidence type="ECO:0000256" key="2">
    <source>
        <dbReference type="ARBA" id="ARBA00012393"/>
    </source>
</evidence>
<dbReference type="EMBL" id="NPHW01003981">
    <property type="protein sequence ID" value="OXV08633.1"/>
    <property type="molecule type" value="Genomic_DNA"/>
</dbReference>
<gene>
    <name evidence="15" type="ORF">Egran_03605</name>
</gene>
<evidence type="ECO:0000256" key="1">
    <source>
        <dbReference type="ARBA" id="ARBA00004726"/>
    </source>
</evidence>
<dbReference type="CDD" id="cd23948">
    <property type="entry name" value="FAD_synthase"/>
    <property type="match status" value="1"/>
</dbReference>
<dbReference type="GO" id="GO:0003919">
    <property type="term" value="F:FMN adenylyltransferase activity"/>
    <property type="evidence" value="ECO:0007669"/>
    <property type="project" value="UniProtKB-EC"/>
</dbReference>
<dbReference type="Gene3D" id="3.40.50.620">
    <property type="entry name" value="HUPs"/>
    <property type="match status" value="1"/>
</dbReference>